<dbReference type="InterPro" id="IPR021109">
    <property type="entry name" value="Peptidase_aspartic_dom_sf"/>
</dbReference>
<proteinExistence type="predicted"/>
<dbReference type="Gene3D" id="2.40.70.10">
    <property type="entry name" value="Acid Proteases"/>
    <property type="match status" value="1"/>
</dbReference>
<name>A0A8H7VBQ1_9FUNG</name>
<keyword evidence="1" id="KW-0645">Protease</keyword>
<reference evidence="2" key="1">
    <citation type="submission" date="2020-12" db="EMBL/GenBank/DDBJ databases">
        <title>Metabolic potential, ecology and presence of endohyphal bacteria is reflected in genomic diversity of Mucoromycotina.</title>
        <authorList>
            <person name="Muszewska A."/>
            <person name="Okrasinska A."/>
            <person name="Steczkiewicz K."/>
            <person name="Drgas O."/>
            <person name="Orlowska M."/>
            <person name="Perlinska-Lenart U."/>
            <person name="Aleksandrzak-Piekarczyk T."/>
            <person name="Szatraj K."/>
            <person name="Zielenkiewicz U."/>
            <person name="Pilsyk S."/>
            <person name="Malc E."/>
            <person name="Mieczkowski P."/>
            <person name="Kruszewska J.S."/>
            <person name="Biernat P."/>
            <person name="Pawlowska J."/>
        </authorList>
    </citation>
    <scope>NUCLEOTIDE SEQUENCE</scope>
    <source>
        <strain evidence="2">WA0000017839</strain>
    </source>
</reference>
<evidence type="ECO:0008006" key="4">
    <source>
        <dbReference type="Google" id="ProtNLM"/>
    </source>
</evidence>
<dbReference type="GO" id="GO:0006508">
    <property type="term" value="P:proteolysis"/>
    <property type="evidence" value="ECO:0007669"/>
    <property type="project" value="InterPro"/>
</dbReference>
<dbReference type="Proteomes" id="UP000603453">
    <property type="component" value="Unassembled WGS sequence"/>
</dbReference>
<dbReference type="SUPFAM" id="SSF50630">
    <property type="entry name" value="Acid proteases"/>
    <property type="match status" value="1"/>
</dbReference>
<evidence type="ECO:0000313" key="3">
    <source>
        <dbReference type="Proteomes" id="UP000603453"/>
    </source>
</evidence>
<dbReference type="EMBL" id="JAEPRD010000019">
    <property type="protein sequence ID" value="KAG2208554.1"/>
    <property type="molecule type" value="Genomic_DNA"/>
</dbReference>
<feature type="non-terminal residue" evidence="2">
    <location>
        <position position="1"/>
    </location>
</feature>
<sequence length="241" mass="27404">AILAQYQILINGHPCKVLIDSGASANYVHSDMLPFVSTIIPTKRGQSVETANGQQTYINQIAVFSIALNGYTDRIQAYVFDTKFDVILGRSWLSQVQPIPDWFHGTWKIRIRNNPTQTTMIYPLPEHLINKSSVLPKVIPINSIEANMNTNPDMNQHNLEDLDFLLSAKQLDQLFKKKKVEECYLIDVSSIYQDSDELLVLVDDKLPLSKQTNNEIIENSDKEWCCGDPPTVVINHTIKQY</sequence>
<dbReference type="PROSITE" id="PS00141">
    <property type="entry name" value="ASP_PROTEASE"/>
    <property type="match status" value="1"/>
</dbReference>
<accession>A0A8H7VBQ1</accession>
<evidence type="ECO:0000313" key="2">
    <source>
        <dbReference type="EMBL" id="KAG2208554.1"/>
    </source>
</evidence>
<dbReference type="OrthoDB" id="2290219at2759"/>
<comment type="caution">
    <text evidence="2">The sequence shown here is derived from an EMBL/GenBank/DDBJ whole genome shotgun (WGS) entry which is preliminary data.</text>
</comment>
<organism evidence="2 3">
    <name type="scientific">Mucor saturninus</name>
    <dbReference type="NCBI Taxonomy" id="64648"/>
    <lineage>
        <taxon>Eukaryota</taxon>
        <taxon>Fungi</taxon>
        <taxon>Fungi incertae sedis</taxon>
        <taxon>Mucoromycota</taxon>
        <taxon>Mucoromycotina</taxon>
        <taxon>Mucoromycetes</taxon>
        <taxon>Mucorales</taxon>
        <taxon>Mucorineae</taxon>
        <taxon>Mucoraceae</taxon>
        <taxon>Mucor</taxon>
    </lineage>
</organism>
<dbReference type="AlphaFoldDB" id="A0A8H7VBQ1"/>
<dbReference type="Pfam" id="PF13975">
    <property type="entry name" value="gag-asp_proteas"/>
    <property type="match status" value="1"/>
</dbReference>
<dbReference type="InterPro" id="IPR001969">
    <property type="entry name" value="Aspartic_peptidase_AS"/>
</dbReference>
<keyword evidence="1" id="KW-0378">Hydrolase</keyword>
<gene>
    <name evidence="2" type="ORF">INT47_010250</name>
</gene>
<protein>
    <recommendedName>
        <fullName evidence="4">Polyprotein</fullName>
    </recommendedName>
</protein>
<dbReference type="GO" id="GO:0004190">
    <property type="term" value="F:aspartic-type endopeptidase activity"/>
    <property type="evidence" value="ECO:0007669"/>
    <property type="project" value="UniProtKB-KW"/>
</dbReference>
<evidence type="ECO:0000256" key="1">
    <source>
        <dbReference type="ARBA" id="ARBA00022750"/>
    </source>
</evidence>
<keyword evidence="1" id="KW-0064">Aspartyl protease</keyword>
<keyword evidence="3" id="KW-1185">Reference proteome</keyword>
<dbReference type="CDD" id="cd00303">
    <property type="entry name" value="retropepsin_like"/>
    <property type="match status" value="1"/>
</dbReference>